<feature type="transmembrane region" description="Helical" evidence="1">
    <location>
        <begin position="34"/>
        <end position="52"/>
    </location>
</feature>
<dbReference type="EMBL" id="JADIVZ010000002">
    <property type="protein sequence ID" value="MBF4161061.1"/>
    <property type="molecule type" value="Genomic_DNA"/>
</dbReference>
<evidence type="ECO:0000313" key="2">
    <source>
        <dbReference type="EMBL" id="MBF4161061.1"/>
    </source>
</evidence>
<dbReference type="AlphaFoldDB" id="A0A930Y6L2"/>
<name>A0A930Y6L2_9ACTN</name>
<keyword evidence="1" id="KW-0472">Membrane</keyword>
<keyword evidence="1" id="KW-0812">Transmembrane</keyword>
<dbReference type="Proteomes" id="UP000656804">
    <property type="component" value="Unassembled WGS sequence"/>
</dbReference>
<proteinExistence type="predicted"/>
<evidence type="ECO:0000256" key="1">
    <source>
        <dbReference type="SAM" id="Phobius"/>
    </source>
</evidence>
<evidence type="ECO:0000313" key="3">
    <source>
        <dbReference type="Proteomes" id="UP000656804"/>
    </source>
</evidence>
<keyword evidence="1" id="KW-1133">Transmembrane helix</keyword>
<organism evidence="2 3">
    <name type="scientific">Nocardioides acrostichi</name>
    <dbReference type="NCBI Taxonomy" id="2784339"/>
    <lineage>
        <taxon>Bacteria</taxon>
        <taxon>Bacillati</taxon>
        <taxon>Actinomycetota</taxon>
        <taxon>Actinomycetes</taxon>
        <taxon>Propionibacteriales</taxon>
        <taxon>Nocardioidaceae</taxon>
        <taxon>Nocardioides</taxon>
    </lineage>
</organism>
<dbReference type="RefSeq" id="WP_194502330.1">
    <property type="nucleotide sequence ID" value="NZ_JADIVZ010000002.1"/>
</dbReference>
<feature type="transmembrane region" description="Helical" evidence="1">
    <location>
        <begin position="12"/>
        <end position="28"/>
    </location>
</feature>
<protein>
    <submittedName>
        <fullName evidence="2">Uncharacterized protein</fullName>
    </submittedName>
</protein>
<comment type="caution">
    <text evidence="2">The sequence shown here is derived from an EMBL/GenBank/DDBJ whole genome shotgun (WGS) entry which is preliminary data.</text>
</comment>
<reference evidence="2" key="1">
    <citation type="submission" date="2020-11" db="EMBL/GenBank/DDBJ databases">
        <title>Nocardioides sp. CBS4Y-1, whole genome shotgun sequence.</title>
        <authorList>
            <person name="Tuo L."/>
        </authorList>
    </citation>
    <scope>NUCLEOTIDE SEQUENCE</scope>
    <source>
        <strain evidence="2">CBS4Y-1</strain>
    </source>
</reference>
<gene>
    <name evidence="2" type="ORF">ISG29_05115</name>
</gene>
<accession>A0A930Y6L2</accession>
<sequence length="58" mass="6507">MAIQDSTQYKLAWVYVALFCVCAVGMVWRGQWLYALVSAVMATGFAVFRLRADARDDA</sequence>
<keyword evidence="3" id="KW-1185">Reference proteome</keyword>